<comment type="caution">
    <text evidence="2">The sequence shown here is derived from an EMBL/GenBank/DDBJ whole genome shotgun (WGS) entry which is preliminary data.</text>
</comment>
<keyword evidence="3" id="KW-1185">Reference proteome</keyword>
<feature type="compositionally biased region" description="Polar residues" evidence="1">
    <location>
        <begin position="46"/>
        <end position="56"/>
    </location>
</feature>
<dbReference type="Proteomes" id="UP000765509">
    <property type="component" value="Unassembled WGS sequence"/>
</dbReference>
<evidence type="ECO:0000256" key="1">
    <source>
        <dbReference type="SAM" id="MobiDB-lite"/>
    </source>
</evidence>
<organism evidence="2 3">
    <name type="scientific">Austropuccinia psidii MF-1</name>
    <dbReference type="NCBI Taxonomy" id="1389203"/>
    <lineage>
        <taxon>Eukaryota</taxon>
        <taxon>Fungi</taxon>
        <taxon>Dikarya</taxon>
        <taxon>Basidiomycota</taxon>
        <taxon>Pucciniomycotina</taxon>
        <taxon>Pucciniomycetes</taxon>
        <taxon>Pucciniales</taxon>
        <taxon>Sphaerophragmiaceae</taxon>
        <taxon>Austropuccinia</taxon>
    </lineage>
</organism>
<feature type="compositionally biased region" description="Basic and acidic residues" evidence="1">
    <location>
        <begin position="125"/>
        <end position="136"/>
    </location>
</feature>
<sequence>MYGRIVGRNRHKNTEDLSQEIDSDGSHGRNLMLESQQDFEALGGKRNQNQGEPGSHTSHRELLAHERAQSDSGTPRQGRRSTIFSTIIQQFQTLQDKGNVIQRFPIIPGIFQKKKRSLREKQKFFQLEEERSRPLDEETNGLSPSYAHKQK</sequence>
<evidence type="ECO:0000313" key="3">
    <source>
        <dbReference type="Proteomes" id="UP000765509"/>
    </source>
</evidence>
<feature type="region of interest" description="Disordered" evidence="1">
    <location>
        <begin position="125"/>
        <end position="151"/>
    </location>
</feature>
<protein>
    <submittedName>
        <fullName evidence="2">Uncharacterized protein</fullName>
    </submittedName>
</protein>
<dbReference type="AlphaFoldDB" id="A0A9Q3HHX5"/>
<gene>
    <name evidence="2" type="ORF">O181_044597</name>
</gene>
<feature type="compositionally biased region" description="Polar residues" evidence="1">
    <location>
        <begin position="70"/>
        <end position="81"/>
    </location>
</feature>
<dbReference type="EMBL" id="AVOT02018198">
    <property type="protein sequence ID" value="MBW0504882.1"/>
    <property type="molecule type" value="Genomic_DNA"/>
</dbReference>
<accession>A0A9Q3HHX5</accession>
<evidence type="ECO:0000313" key="2">
    <source>
        <dbReference type="EMBL" id="MBW0504882.1"/>
    </source>
</evidence>
<feature type="compositionally biased region" description="Basic and acidic residues" evidence="1">
    <location>
        <begin position="58"/>
        <end position="69"/>
    </location>
</feature>
<feature type="region of interest" description="Disordered" evidence="1">
    <location>
        <begin position="1"/>
        <end position="81"/>
    </location>
</feature>
<name>A0A9Q3HHX5_9BASI</name>
<proteinExistence type="predicted"/>
<reference evidence="2" key="1">
    <citation type="submission" date="2021-03" db="EMBL/GenBank/DDBJ databases">
        <title>Draft genome sequence of rust myrtle Austropuccinia psidii MF-1, a brazilian biotype.</title>
        <authorList>
            <person name="Quecine M.C."/>
            <person name="Pachon D.M.R."/>
            <person name="Bonatelli M.L."/>
            <person name="Correr F.H."/>
            <person name="Franceschini L.M."/>
            <person name="Leite T.F."/>
            <person name="Margarido G.R.A."/>
            <person name="Almeida C.A."/>
            <person name="Ferrarezi J.A."/>
            <person name="Labate C.A."/>
        </authorList>
    </citation>
    <scope>NUCLEOTIDE SEQUENCE</scope>
    <source>
        <strain evidence="2">MF-1</strain>
    </source>
</reference>